<evidence type="ECO:0000256" key="1">
    <source>
        <dbReference type="ARBA" id="ARBA00022723"/>
    </source>
</evidence>
<dbReference type="PANTHER" id="PTHR43193:SF2">
    <property type="entry name" value="POLYFERREDOXIN PROTEIN FWDF"/>
    <property type="match status" value="1"/>
</dbReference>
<dbReference type="Pfam" id="PF04432">
    <property type="entry name" value="FrhB_FdhB_C"/>
    <property type="match status" value="1"/>
</dbReference>
<dbReference type="OrthoDB" id="9813230at2"/>
<proteinExistence type="predicted"/>
<accession>E6SRI4</accession>
<dbReference type="eggNOG" id="COG1143">
    <property type="taxonomic scope" value="Bacteria"/>
</dbReference>
<dbReference type="InterPro" id="IPR017900">
    <property type="entry name" value="4Fe4S_Fe_S_CS"/>
</dbReference>
<sequence length="400" mass="46084">MILFEKDEDCCGCSACEAICPKHNIKMIPNTDGGYYYPLYLGDENCINCNLCLEVCPLRKGNDMAKREKVYYAGTTKDRKLWEESTSGGAFSEICRLYQDENPVIFGARWDDDFNVVMDYVEGVENMAPFRRSKYVAANPNMVFKHVKAFLNGNRTVIFSGTPCQIAGLKCFLKRDYEKLITIDFACHGQGAPHVFKAWIKHLENKYKLNLIKISFREKKYIIDHVNSNCTGYVFADGKKVLVNRDYYHHAFVYGFHMRKSCADCKFSSHNDSDITLADFKSPQRRKLLSHSRTGSDIVCNTPKGIEIGKQLVISMNVHAADYRQEILYNPKLVRSVFGNKDRDSFMQNFYSGVPIDALIKKYAKITPIQWIDYNMPTFVNNVLVFLMRVCDFVKRKLKK</sequence>
<dbReference type="STRING" id="693979.Bache_2117"/>
<protein>
    <submittedName>
        <fullName evidence="5">Coenzyme F420 hydrogenase/dehydrogenase beta subunit domain protein</fullName>
    </submittedName>
</protein>
<evidence type="ECO:0000256" key="2">
    <source>
        <dbReference type="ARBA" id="ARBA00023004"/>
    </source>
</evidence>
<name>E6SRI4_BACT6</name>
<dbReference type="AlphaFoldDB" id="E6SRI4"/>
<evidence type="ECO:0000313" key="5">
    <source>
        <dbReference type="EMBL" id="ADV44087.1"/>
    </source>
</evidence>
<evidence type="ECO:0000256" key="3">
    <source>
        <dbReference type="ARBA" id="ARBA00023014"/>
    </source>
</evidence>
<evidence type="ECO:0000313" key="6">
    <source>
        <dbReference type="Proteomes" id="UP000008630"/>
    </source>
</evidence>
<dbReference type="InterPro" id="IPR017896">
    <property type="entry name" value="4Fe4S_Fe-S-bd"/>
</dbReference>
<dbReference type="EMBL" id="CP002352">
    <property type="protein sequence ID" value="ADV44087.1"/>
    <property type="molecule type" value="Genomic_DNA"/>
</dbReference>
<dbReference type="InterPro" id="IPR007525">
    <property type="entry name" value="FrhB_FdhB_C"/>
</dbReference>
<dbReference type="HOGENOM" id="CLU_037958_1_0_10"/>
<reference evidence="5 6" key="2">
    <citation type="journal article" date="2011" name="Stand. Genomic Sci.">
        <title>Complete genome sequence of Bacteroides helcogenes type strain (P 36-108).</title>
        <authorList>
            <person name="Pati A."/>
            <person name="Gronow S."/>
            <person name="Zeytun A."/>
            <person name="Lapidus A."/>
            <person name="Nolan M."/>
            <person name="Hammon N."/>
            <person name="Deshpande S."/>
            <person name="Cheng J.F."/>
            <person name="Tapia R."/>
            <person name="Han C."/>
            <person name="Goodwin L."/>
            <person name="Pitluck S."/>
            <person name="Liolios K."/>
            <person name="Pagani I."/>
            <person name="Ivanova N."/>
            <person name="Mavromatis K."/>
            <person name="Chen A."/>
            <person name="Palaniappan K."/>
            <person name="Land M."/>
            <person name="Hauser L."/>
            <person name="Chang Y.J."/>
            <person name="Jeffries C.D."/>
            <person name="Detter J.C."/>
            <person name="Brambilla E."/>
            <person name="Rohde M."/>
            <person name="Goker M."/>
            <person name="Woyke T."/>
            <person name="Bristow J."/>
            <person name="Eisen J.A."/>
            <person name="Markowitz V."/>
            <person name="Hugenholtz P."/>
            <person name="Kyrpides N.C."/>
            <person name="Klenk H.P."/>
            <person name="Lucas S."/>
        </authorList>
    </citation>
    <scope>NUCLEOTIDE SEQUENCE [LARGE SCALE GENOMIC DNA]</scope>
    <source>
        <strain evidence="6">ATCC 35417 / DSM 20613 / JCM 6297 / CCUG 15421 / P 36-108</strain>
    </source>
</reference>
<feature type="domain" description="4Fe-4S ferredoxin-type" evidence="4">
    <location>
        <begin position="1"/>
        <end position="30"/>
    </location>
</feature>
<dbReference type="GO" id="GO:0051536">
    <property type="term" value="F:iron-sulfur cluster binding"/>
    <property type="evidence" value="ECO:0007669"/>
    <property type="project" value="UniProtKB-KW"/>
</dbReference>
<feature type="domain" description="4Fe-4S ferredoxin-type" evidence="4">
    <location>
        <begin position="37"/>
        <end position="67"/>
    </location>
</feature>
<dbReference type="Gene3D" id="3.30.70.20">
    <property type="match status" value="1"/>
</dbReference>
<organism evidence="5 6">
    <name type="scientific">Bacteroides helcogenes (strain ATCC 35417 / DSM 20613 / JCM 6297 / CCUG 15421 / P 36-108)</name>
    <dbReference type="NCBI Taxonomy" id="693979"/>
    <lineage>
        <taxon>Bacteria</taxon>
        <taxon>Pseudomonadati</taxon>
        <taxon>Bacteroidota</taxon>
        <taxon>Bacteroidia</taxon>
        <taxon>Bacteroidales</taxon>
        <taxon>Bacteroidaceae</taxon>
        <taxon>Bacteroides</taxon>
    </lineage>
</organism>
<dbReference type="SUPFAM" id="SSF54862">
    <property type="entry name" value="4Fe-4S ferredoxins"/>
    <property type="match status" value="1"/>
</dbReference>
<keyword evidence="3" id="KW-0411">Iron-sulfur</keyword>
<dbReference type="GO" id="GO:0046872">
    <property type="term" value="F:metal ion binding"/>
    <property type="evidence" value="ECO:0007669"/>
    <property type="project" value="UniProtKB-KW"/>
</dbReference>
<dbReference type="Pfam" id="PF12838">
    <property type="entry name" value="Fer4_7"/>
    <property type="match status" value="1"/>
</dbReference>
<keyword evidence="1" id="KW-0479">Metal-binding</keyword>
<keyword evidence="2" id="KW-0408">Iron</keyword>
<dbReference type="PANTHER" id="PTHR43193">
    <property type="match status" value="1"/>
</dbReference>
<evidence type="ECO:0000259" key="4">
    <source>
        <dbReference type="PROSITE" id="PS51379"/>
    </source>
</evidence>
<gene>
    <name evidence="5" type="ordered locus">Bache_2117</name>
</gene>
<dbReference type="KEGG" id="bhl:Bache_2117"/>
<reference key="1">
    <citation type="submission" date="2010-11" db="EMBL/GenBank/DDBJ databases">
        <title>The complete genome of Bacteroides helcogenes P 36-108.</title>
        <authorList>
            <consortium name="US DOE Joint Genome Institute (JGI-PGF)"/>
            <person name="Lucas S."/>
            <person name="Copeland A."/>
            <person name="Lapidus A."/>
            <person name="Bruce D."/>
            <person name="Goodwin L."/>
            <person name="Pitluck S."/>
            <person name="Kyrpides N."/>
            <person name="Mavromatis K."/>
            <person name="Ivanova N."/>
            <person name="Zeytun A."/>
            <person name="Brettin T."/>
            <person name="Detter J.C."/>
            <person name="Tapia R."/>
            <person name="Han C."/>
            <person name="Land M."/>
            <person name="Hauser L."/>
            <person name="Markowitz V."/>
            <person name="Cheng J.-F."/>
            <person name="Hugenholtz P."/>
            <person name="Woyke T."/>
            <person name="Wu D."/>
            <person name="Gronow S."/>
            <person name="Wellnitz S."/>
            <person name="Brambilla E."/>
            <person name="Klenk H.-P."/>
            <person name="Eisen J.A."/>
        </authorList>
    </citation>
    <scope>NUCLEOTIDE SEQUENCE</scope>
    <source>
        <strain>P 36-108</strain>
    </source>
</reference>
<keyword evidence="6" id="KW-1185">Reference proteome</keyword>
<dbReference type="InterPro" id="IPR052977">
    <property type="entry name" value="Polyferredoxin-like_ET"/>
</dbReference>
<dbReference type="eggNOG" id="COG1035">
    <property type="taxonomic scope" value="Bacteria"/>
</dbReference>
<dbReference type="RefSeq" id="WP_013547679.1">
    <property type="nucleotide sequence ID" value="NC_014933.1"/>
</dbReference>
<dbReference type="PROSITE" id="PS51379">
    <property type="entry name" value="4FE4S_FER_2"/>
    <property type="match status" value="2"/>
</dbReference>
<dbReference type="PROSITE" id="PS00198">
    <property type="entry name" value="4FE4S_FER_1"/>
    <property type="match status" value="2"/>
</dbReference>
<dbReference type="PATRIC" id="fig|693979.3.peg.2229"/>
<dbReference type="Proteomes" id="UP000008630">
    <property type="component" value="Chromosome"/>
</dbReference>